<evidence type="ECO:0000256" key="5">
    <source>
        <dbReference type="ARBA" id="ARBA00022692"/>
    </source>
</evidence>
<feature type="transmembrane region" description="Helical" evidence="10">
    <location>
        <begin position="93"/>
        <end position="113"/>
    </location>
</feature>
<dbReference type="GO" id="GO:0005886">
    <property type="term" value="C:plasma membrane"/>
    <property type="evidence" value="ECO:0007669"/>
    <property type="project" value="UniProtKB-SubCell"/>
</dbReference>
<proteinExistence type="inferred from homology"/>
<dbReference type="GO" id="GO:0042941">
    <property type="term" value="P:D-alanine transmembrane transport"/>
    <property type="evidence" value="ECO:0007669"/>
    <property type="project" value="TreeGrafter"/>
</dbReference>
<keyword evidence="7 10" id="KW-1133">Transmembrane helix</keyword>
<dbReference type="GO" id="GO:0015190">
    <property type="term" value="F:L-leucine transmembrane transporter activity"/>
    <property type="evidence" value="ECO:0007669"/>
    <property type="project" value="TreeGrafter"/>
</dbReference>
<feature type="transmembrane region" description="Helical" evidence="10">
    <location>
        <begin position="255"/>
        <end position="275"/>
    </location>
</feature>
<keyword evidence="6" id="KW-0029">Amino-acid transport</keyword>
<dbReference type="CDD" id="cd06582">
    <property type="entry name" value="TM_PBP1_LivH_like"/>
    <property type="match status" value="1"/>
</dbReference>
<evidence type="ECO:0000256" key="10">
    <source>
        <dbReference type="SAM" id="Phobius"/>
    </source>
</evidence>
<evidence type="ECO:0000256" key="2">
    <source>
        <dbReference type="ARBA" id="ARBA00022448"/>
    </source>
</evidence>
<dbReference type="EMBL" id="VAUP01000035">
    <property type="protein sequence ID" value="TLX41713.1"/>
    <property type="molecule type" value="Genomic_DNA"/>
</dbReference>
<evidence type="ECO:0000256" key="6">
    <source>
        <dbReference type="ARBA" id="ARBA00022970"/>
    </source>
</evidence>
<keyword evidence="8 10" id="KW-0472">Membrane</keyword>
<dbReference type="PANTHER" id="PTHR11795:SF371">
    <property type="entry name" value="HIGH-AFFINITY BRANCHED-CHAIN AMINO ACID TRANSPORT SYSTEM PERMEASE PROTEIN LIVH"/>
    <property type="match status" value="1"/>
</dbReference>
<reference evidence="11 12" key="1">
    <citation type="submission" date="2019-05" db="EMBL/GenBank/DDBJ databases">
        <authorList>
            <person name="Zhou X."/>
        </authorList>
    </citation>
    <scope>NUCLEOTIDE SEQUENCE [LARGE SCALE GENOMIC DNA]</scope>
    <source>
        <strain evidence="11 12">DSM 432</strain>
    </source>
</reference>
<dbReference type="InterPro" id="IPR001851">
    <property type="entry name" value="ABC_transp_permease"/>
</dbReference>
<dbReference type="RefSeq" id="WP_138400579.1">
    <property type="nucleotide sequence ID" value="NZ_JBAFVI010000005.1"/>
</dbReference>
<evidence type="ECO:0000313" key="12">
    <source>
        <dbReference type="Proteomes" id="UP000305131"/>
    </source>
</evidence>
<comment type="caution">
    <text evidence="11">The sequence shown here is derived from an EMBL/GenBank/DDBJ whole genome shotgun (WGS) entry which is preliminary data.</text>
</comment>
<keyword evidence="3" id="KW-1003">Cell membrane</keyword>
<evidence type="ECO:0000256" key="7">
    <source>
        <dbReference type="ARBA" id="ARBA00022989"/>
    </source>
</evidence>
<dbReference type="InterPro" id="IPR052157">
    <property type="entry name" value="BCAA_transport_permease"/>
</dbReference>
<evidence type="ECO:0000256" key="4">
    <source>
        <dbReference type="ARBA" id="ARBA00022519"/>
    </source>
</evidence>
<dbReference type="OrthoDB" id="9778908at2"/>
<dbReference type="Pfam" id="PF02653">
    <property type="entry name" value="BPD_transp_2"/>
    <property type="match status" value="1"/>
</dbReference>
<feature type="transmembrane region" description="Helical" evidence="10">
    <location>
        <begin position="133"/>
        <end position="157"/>
    </location>
</feature>
<protein>
    <submittedName>
        <fullName evidence="11">Branched-chain amino acid ABC transporter permease</fullName>
    </submittedName>
</protein>
<evidence type="ECO:0000313" key="11">
    <source>
        <dbReference type="EMBL" id="TLX41713.1"/>
    </source>
</evidence>
<evidence type="ECO:0000256" key="3">
    <source>
        <dbReference type="ARBA" id="ARBA00022475"/>
    </source>
</evidence>
<dbReference type="GO" id="GO:0015192">
    <property type="term" value="F:L-phenylalanine transmembrane transporter activity"/>
    <property type="evidence" value="ECO:0007669"/>
    <property type="project" value="TreeGrafter"/>
</dbReference>
<keyword evidence="4" id="KW-0997">Cell inner membrane</keyword>
<gene>
    <name evidence="11" type="ORF">FBQ73_16455</name>
</gene>
<evidence type="ECO:0000256" key="8">
    <source>
        <dbReference type="ARBA" id="ARBA00023136"/>
    </source>
</evidence>
<organism evidence="11 12">
    <name type="scientific">Xanthobacter autotrophicus</name>
    <dbReference type="NCBI Taxonomy" id="280"/>
    <lineage>
        <taxon>Bacteria</taxon>
        <taxon>Pseudomonadati</taxon>
        <taxon>Pseudomonadota</taxon>
        <taxon>Alphaproteobacteria</taxon>
        <taxon>Hyphomicrobiales</taxon>
        <taxon>Xanthobacteraceae</taxon>
        <taxon>Xanthobacter</taxon>
    </lineage>
</organism>
<dbReference type="GeneID" id="95775046"/>
<feature type="transmembrane region" description="Helical" evidence="10">
    <location>
        <begin position="226"/>
        <end position="248"/>
    </location>
</feature>
<comment type="subcellular location">
    <subcellularLocation>
        <location evidence="1">Cell membrane</location>
        <topology evidence="1">Multi-pass membrane protein</topology>
    </subcellularLocation>
</comment>
<dbReference type="AlphaFoldDB" id="A0A6C1KSM2"/>
<feature type="transmembrane region" description="Helical" evidence="10">
    <location>
        <begin position="6"/>
        <end position="25"/>
    </location>
</feature>
<keyword evidence="2" id="KW-0813">Transport</keyword>
<dbReference type="GO" id="GO:0015808">
    <property type="term" value="P:L-alanine transport"/>
    <property type="evidence" value="ECO:0007669"/>
    <property type="project" value="TreeGrafter"/>
</dbReference>
<evidence type="ECO:0000256" key="9">
    <source>
        <dbReference type="ARBA" id="ARBA00037998"/>
    </source>
</evidence>
<name>A0A6C1KSM2_XANAU</name>
<dbReference type="GO" id="GO:1903806">
    <property type="term" value="P:L-isoleucine import across plasma membrane"/>
    <property type="evidence" value="ECO:0007669"/>
    <property type="project" value="TreeGrafter"/>
</dbReference>
<dbReference type="GO" id="GO:0015188">
    <property type="term" value="F:L-isoleucine transmembrane transporter activity"/>
    <property type="evidence" value="ECO:0007669"/>
    <property type="project" value="TreeGrafter"/>
</dbReference>
<feature type="transmembrane region" description="Helical" evidence="10">
    <location>
        <begin position="58"/>
        <end position="81"/>
    </location>
</feature>
<feature type="transmembrane region" description="Helical" evidence="10">
    <location>
        <begin position="185"/>
        <end position="206"/>
    </location>
</feature>
<keyword evidence="5 10" id="KW-0812">Transmembrane</keyword>
<comment type="similarity">
    <text evidence="9">Belongs to the binding-protein-dependent transport system permease family. LivHM subfamily.</text>
</comment>
<dbReference type="GO" id="GO:0005304">
    <property type="term" value="F:L-valine transmembrane transporter activity"/>
    <property type="evidence" value="ECO:0007669"/>
    <property type="project" value="TreeGrafter"/>
</dbReference>
<evidence type="ECO:0000256" key="1">
    <source>
        <dbReference type="ARBA" id="ARBA00004651"/>
    </source>
</evidence>
<dbReference type="PANTHER" id="PTHR11795">
    <property type="entry name" value="BRANCHED-CHAIN AMINO ACID TRANSPORT SYSTEM PERMEASE PROTEIN LIVH"/>
    <property type="match status" value="1"/>
</dbReference>
<sequence length="290" mass="30119">MVAQQIVNGLMLGAIYMLVAVAFTLAIGVLNFLNFSLPGLFMAGGMLAFGLMKAGWPFLLAAAGALAAAAFISLLVERFAYRPMQGGDPEVPLVSSLGFLVLLENLMLVQFGSDQQAFPALLPDLNLRIGGLVIGYAQLASLVLSLGIVAALSFVLAKTAAGRRIRTVAESRETALLMGIDIARLVPQLFVASAALAALAGILFAVNYQQVSPFMGEGVGFKGVAAMIVGGMGSIWGAVLGGLLIGLAEVVSISFIGADVVNITVYGLLLLILIVRPQGLMGRAPSREKL</sequence>
<dbReference type="Proteomes" id="UP000305131">
    <property type="component" value="Unassembled WGS sequence"/>
</dbReference>
<accession>A0A6C1KSM2</accession>